<dbReference type="OrthoDB" id="2116030at2759"/>
<evidence type="ECO:0000256" key="3">
    <source>
        <dbReference type="ARBA" id="ARBA00043970"/>
    </source>
</evidence>
<comment type="similarity">
    <text evidence="3">Belongs to the alpha-ketoglutarate dehydrogenase component 4 family.</text>
</comment>
<dbReference type="GO" id="GO:0006103">
    <property type="term" value="P:2-oxoglutarate metabolic process"/>
    <property type="evidence" value="ECO:0007669"/>
    <property type="project" value="InterPro"/>
</dbReference>
<evidence type="ECO:0000313" key="5">
    <source>
        <dbReference type="EMBL" id="KZP25492.1"/>
    </source>
</evidence>
<organism evidence="5">
    <name type="scientific">Athelia psychrophila</name>
    <dbReference type="NCBI Taxonomy" id="1759441"/>
    <lineage>
        <taxon>Eukaryota</taxon>
        <taxon>Fungi</taxon>
        <taxon>Dikarya</taxon>
        <taxon>Basidiomycota</taxon>
        <taxon>Agaricomycotina</taxon>
        <taxon>Agaricomycetes</taxon>
        <taxon>Agaricomycetidae</taxon>
        <taxon>Atheliales</taxon>
        <taxon>Atheliaceae</taxon>
        <taxon>Athelia</taxon>
    </lineage>
</organism>
<proteinExistence type="inferred from homology"/>
<name>A0A166NY06_9AGAM</name>
<sequence>MHPSVRVLNARKPLIQFIGKRSWPSNPEQHAHPAAPEELKKSFGDFLKKFAASGPGVKDAKSGSGGSASKGSSGKEVFGEYWEAPLRFRRPRVREMEEAEMEAISSGGASLH</sequence>
<protein>
    <submittedName>
        <fullName evidence="5">Uncharacterized protein</fullName>
    </submittedName>
</protein>
<evidence type="ECO:0000256" key="4">
    <source>
        <dbReference type="SAM" id="MobiDB-lite"/>
    </source>
</evidence>
<dbReference type="AlphaFoldDB" id="A0A166NY06"/>
<evidence type="ECO:0000256" key="1">
    <source>
        <dbReference type="ARBA" id="ARBA00004173"/>
    </source>
</evidence>
<dbReference type="InterPro" id="IPR020373">
    <property type="entry name" value="Kgd4/YMR-31"/>
</dbReference>
<reference evidence="5" key="1">
    <citation type="journal article" date="2016" name="Mol. Biol. Evol.">
        <title>Comparative Genomics of Early-Diverging Mushroom-Forming Fungi Provides Insights into the Origins of Lignocellulose Decay Capabilities.</title>
        <authorList>
            <person name="Nagy L.G."/>
            <person name="Riley R."/>
            <person name="Tritt A."/>
            <person name="Adam C."/>
            <person name="Daum C."/>
            <person name="Floudas D."/>
            <person name="Sun H."/>
            <person name="Yadav J.S."/>
            <person name="Pangilinan J."/>
            <person name="Larsson K.H."/>
            <person name="Matsuura K."/>
            <person name="Barry K."/>
            <person name="Labutti K."/>
            <person name="Kuo R."/>
            <person name="Ohm R.A."/>
            <person name="Bhattacharya S.S."/>
            <person name="Shirouzu T."/>
            <person name="Yoshinaga Y."/>
            <person name="Martin F.M."/>
            <person name="Grigoriev I.V."/>
            <person name="Hibbett D.S."/>
        </authorList>
    </citation>
    <scope>NUCLEOTIDE SEQUENCE [LARGE SCALE GENOMIC DNA]</scope>
    <source>
        <strain evidence="5">CBS 109695</strain>
    </source>
</reference>
<dbReference type="Pfam" id="PF10937">
    <property type="entry name" value="Kgd4-YMR31"/>
    <property type="match status" value="1"/>
</dbReference>
<feature type="region of interest" description="Disordered" evidence="4">
    <location>
        <begin position="53"/>
        <end position="75"/>
    </location>
</feature>
<accession>A0A166NY06</accession>
<comment type="subcellular location">
    <subcellularLocation>
        <location evidence="1">Mitochondrion</location>
    </subcellularLocation>
</comment>
<dbReference type="EMBL" id="KV417520">
    <property type="protein sequence ID" value="KZP25492.1"/>
    <property type="molecule type" value="Genomic_DNA"/>
</dbReference>
<gene>
    <name evidence="5" type="ORF">FIBSPDRAFT_783029</name>
</gene>
<evidence type="ECO:0000256" key="2">
    <source>
        <dbReference type="ARBA" id="ARBA00023128"/>
    </source>
</evidence>
<dbReference type="GO" id="GO:0005739">
    <property type="term" value="C:mitochondrion"/>
    <property type="evidence" value="ECO:0007669"/>
    <property type="project" value="UniProtKB-SubCell"/>
</dbReference>
<keyword evidence="2" id="KW-0496">Mitochondrion</keyword>